<dbReference type="PROSITE" id="PS50109">
    <property type="entry name" value="HIS_KIN"/>
    <property type="match status" value="1"/>
</dbReference>
<evidence type="ECO:0000256" key="5">
    <source>
        <dbReference type="ARBA" id="ARBA00022741"/>
    </source>
</evidence>
<keyword evidence="6 11" id="KW-0418">Kinase</keyword>
<dbReference type="CDD" id="cd16917">
    <property type="entry name" value="HATPase_UhpB-NarQ-NarX-like"/>
    <property type="match status" value="1"/>
</dbReference>
<dbReference type="GO" id="GO:0016020">
    <property type="term" value="C:membrane"/>
    <property type="evidence" value="ECO:0007669"/>
    <property type="project" value="InterPro"/>
</dbReference>
<dbReference type="PANTHER" id="PTHR24421">
    <property type="entry name" value="NITRATE/NITRITE SENSOR PROTEIN NARX-RELATED"/>
    <property type="match status" value="1"/>
</dbReference>
<feature type="transmembrane region" description="Helical" evidence="9">
    <location>
        <begin position="12"/>
        <end position="31"/>
    </location>
</feature>
<keyword evidence="3" id="KW-0597">Phosphoprotein</keyword>
<evidence type="ECO:0000256" key="6">
    <source>
        <dbReference type="ARBA" id="ARBA00022777"/>
    </source>
</evidence>
<evidence type="ECO:0000313" key="11">
    <source>
        <dbReference type="EMBL" id="ADC35941.1"/>
    </source>
</evidence>
<organism evidence="11">
    <name type="scientific">uncultured bacterium 70</name>
    <dbReference type="NCBI Taxonomy" id="698392"/>
    <lineage>
        <taxon>Bacteria</taxon>
        <taxon>environmental samples</taxon>
    </lineage>
</organism>
<evidence type="ECO:0000256" key="4">
    <source>
        <dbReference type="ARBA" id="ARBA00022679"/>
    </source>
</evidence>
<evidence type="ECO:0000256" key="1">
    <source>
        <dbReference type="ARBA" id="ARBA00000085"/>
    </source>
</evidence>
<dbReference type="AlphaFoldDB" id="E3T6J7"/>
<evidence type="ECO:0000256" key="8">
    <source>
        <dbReference type="ARBA" id="ARBA00023012"/>
    </source>
</evidence>
<evidence type="ECO:0000256" key="7">
    <source>
        <dbReference type="ARBA" id="ARBA00022840"/>
    </source>
</evidence>
<dbReference type="Pfam" id="PF07730">
    <property type="entry name" value="HisKA_3"/>
    <property type="match status" value="1"/>
</dbReference>
<dbReference type="InterPro" id="IPR011712">
    <property type="entry name" value="Sig_transdc_His_kin_sub3_dim/P"/>
</dbReference>
<keyword evidence="9" id="KW-0812">Transmembrane</keyword>
<accession>E3T6J7</accession>
<evidence type="ECO:0000256" key="2">
    <source>
        <dbReference type="ARBA" id="ARBA00012438"/>
    </source>
</evidence>
<dbReference type="Gene3D" id="1.20.5.1930">
    <property type="match status" value="1"/>
</dbReference>
<sequence length="442" mass="48594">MVAQESRSPTPALLLGLIVTLAAVVGVSWYVTRQLSGLRALQTDLADRNRTDSLLLLRIQNDLNALGLAMRDMLDSEEPYPLTAWQAQFARIRGDLESALTREAQVATAQRTPEQSTYLATSLAQFWDAADRLFALAATGHDPEARAQIRLSLQARQSALSTAVARLLVENNANEEQTAIRVREIYAQVQRQIYIFLAATFVVIALTSLYLIRSNRQLFARLSTLSNDRRELAQQLIATRESTLREISRELHDELGQVLTAMGSMLRRAARHTAEGSELRTDLREISEIAQATLDNVRGLSQTLHPSILEEAGLERTVDWYLSTIERQLGLAVMYERPASAIAVDSEIGIQVYRVLQESLSNIAKHAGVKQAVVRLAISNGLLQLEVEDRGPGIAAVPPRRGLGIIGMRERAALVGGTIEFLRPAGGGTLVRLCVPMVGAHV</sequence>
<dbReference type="SUPFAM" id="SSF55874">
    <property type="entry name" value="ATPase domain of HSP90 chaperone/DNA topoisomerase II/histidine kinase"/>
    <property type="match status" value="1"/>
</dbReference>
<reference evidence="11" key="2">
    <citation type="journal article" date="2010" name="Appl. Environ. Microbiol.">
        <title>Comparative analysis of acidobacterial genomic fragments from terrestrial and aquatic metagenomic libraries, with emphasis on acidobacteria subdivision 6.</title>
        <authorList>
            <person name="Kielak A.M."/>
            <person name="van Veen J.A."/>
            <person name="Kowalchuk G.A."/>
        </authorList>
    </citation>
    <scope>NUCLEOTIDE SEQUENCE</scope>
</reference>
<feature type="transmembrane region" description="Helical" evidence="9">
    <location>
        <begin position="193"/>
        <end position="212"/>
    </location>
</feature>
<dbReference type="EC" id="2.7.13.3" evidence="2"/>
<dbReference type="InterPro" id="IPR036890">
    <property type="entry name" value="HATPase_C_sf"/>
</dbReference>
<dbReference type="InterPro" id="IPR005467">
    <property type="entry name" value="His_kinase_dom"/>
</dbReference>
<keyword evidence="7" id="KW-0067">ATP-binding</keyword>
<comment type="catalytic activity">
    <reaction evidence="1">
        <text>ATP + protein L-histidine = ADP + protein N-phospho-L-histidine.</text>
        <dbReference type="EC" id="2.7.13.3"/>
    </reaction>
</comment>
<evidence type="ECO:0000259" key="10">
    <source>
        <dbReference type="PROSITE" id="PS50109"/>
    </source>
</evidence>
<dbReference type="GO" id="GO:0000155">
    <property type="term" value="F:phosphorelay sensor kinase activity"/>
    <property type="evidence" value="ECO:0007669"/>
    <property type="project" value="InterPro"/>
</dbReference>
<keyword evidence="4" id="KW-0808">Transferase</keyword>
<feature type="domain" description="Histidine kinase" evidence="10">
    <location>
        <begin position="246"/>
        <end position="439"/>
    </location>
</feature>
<evidence type="ECO:0000256" key="9">
    <source>
        <dbReference type="SAM" id="Phobius"/>
    </source>
</evidence>
<evidence type="ECO:0000256" key="3">
    <source>
        <dbReference type="ARBA" id="ARBA00022553"/>
    </source>
</evidence>
<dbReference type="SMART" id="SM00387">
    <property type="entry name" value="HATPase_c"/>
    <property type="match status" value="1"/>
</dbReference>
<dbReference type="InterPro" id="IPR003594">
    <property type="entry name" value="HATPase_dom"/>
</dbReference>
<keyword evidence="8" id="KW-0902">Two-component regulatory system</keyword>
<dbReference type="Pfam" id="PF02518">
    <property type="entry name" value="HATPase_c"/>
    <property type="match status" value="1"/>
</dbReference>
<dbReference type="Gene3D" id="3.30.565.10">
    <property type="entry name" value="Histidine kinase-like ATPase, C-terminal domain"/>
    <property type="match status" value="1"/>
</dbReference>
<keyword evidence="9" id="KW-0472">Membrane</keyword>
<reference evidence="11" key="1">
    <citation type="submission" date="2009-12" db="EMBL/GenBank/DDBJ databases">
        <authorList>
            <person name="Kielak A."/>
            <person name="van Veen J.A."/>
            <person name="Kowalchuk G.A."/>
        </authorList>
    </citation>
    <scope>NUCLEOTIDE SEQUENCE</scope>
</reference>
<dbReference type="GO" id="GO:0046983">
    <property type="term" value="F:protein dimerization activity"/>
    <property type="evidence" value="ECO:0007669"/>
    <property type="project" value="InterPro"/>
</dbReference>
<protein>
    <recommendedName>
        <fullName evidence="2">histidine kinase</fullName>
        <ecNumber evidence="2">2.7.13.3</ecNumber>
    </recommendedName>
</protein>
<dbReference type="PANTHER" id="PTHR24421:SF10">
    <property type="entry name" value="NITRATE_NITRITE SENSOR PROTEIN NARQ"/>
    <property type="match status" value="1"/>
</dbReference>
<dbReference type="GO" id="GO:0005524">
    <property type="term" value="F:ATP binding"/>
    <property type="evidence" value="ECO:0007669"/>
    <property type="project" value="UniProtKB-KW"/>
</dbReference>
<keyword evidence="9" id="KW-1133">Transmembrane helix</keyword>
<dbReference type="InterPro" id="IPR050482">
    <property type="entry name" value="Sensor_HK_TwoCompSys"/>
</dbReference>
<proteinExistence type="predicted"/>
<keyword evidence="5" id="KW-0547">Nucleotide-binding</keyword>
<dbReference type="EMBL" id="GU260705">
    <property type="protein sequence ID" value="ADC35941.1"/>
    <property type="molecule type" value="Genomic_DNA"/>
</dbReference>
<name>E3T6J7_9BACT</name>